<proteinExistence type="predicted"/>
<feature type="non-terminal residue" evidence="1">
    <location>
        <position position="1"/>
    </location>
</feature>
<sequence length="50" mass="5273">APTSQARDKSGPQLVATEPLADHVIVATLCRVVAKDEAKAKSKLARKTTT</sequence>
<dbReference type="EMBL" id="FONN01000046">
    <property type="protein sequence ID" value="SFF47161.1"/>
    <property type="molecule type" value="Genomic_DNA"/>
</dbReference>
<evidence type="ECO:0000313" key="1">
    <source>
        <dbReference type="EMBL" id="SFF47161.1"/>
    </source>
</evidence>
<reference evidence="2" key="1">
    <citation type="submission" date="2016-10" db="EMBL/GenBank/DDBJ databases">
        <authorList>
            <person name="Varghese N."/>
            <person name="Submissions S."/>
        </authorList>
    </citation>
    <scope>NUCLEOTIDE SEQUENCE [LARGE SCALE GENOMIC DNA]</scope>
    <source>
        <strain evidence="2">CGMCC 1.10223</strain>
    </source>
</reference>
<evidence type="ECO:0000313" key="2">
    <source>
        <dbReference type="Proteomes" id="UP000183410"/>
    </source>
</evidence>
<protein>
    <submittedName>
        <fullName evidence="1">Uncharacterized protein</fullName>
    </submittedName>
</protein>
<dbReference type="AlphaFoldDB" id="A0A1I2J359"/>
<keyword evidence="2" id="KW-1185">Reference proteome</keyword>
<name>A0A1I2J359_9BACL</name>
<accession>A0A1I2J359</accession>
<dbReference type="Proteomes" id="UP000183410">
    <property type="component" value="Unassembled WGS sequence"/>
</dbReference>
<organism evidence="1 2">
    <name type="scientific">Paenibacillus algorifonticola</name>
    <dbReference type="NCBI Taxonomy" id="684063"/>
    <lineage>
        <taxon>Bacteria</taxon>
        <taxon>Bacillati</taxon>
        <taxon>Bacillota</taxon>
        <taxon>Bacilli</taxon>
        <taxon>Bacillales</taxon>
        <taxon>Paenibacillaceae</taxon>
        <taxon>Paenibacillus</taxon>
    </lineage>
</organism>
<gene>
    <name evidence="1" type="ORF">SAMN04487969_14629</name>
</gene>